<accession>A0A449D9I0</accession>
<dbReference type="Proteomes" id="UP000386281">
    <property type="component" value="Unassembled WGS sequence"/>
</dbReference>
<name>A0A449D9I0_9MICO</name>
<dbReference type="RefSeq" id="WP_223289943.1">
    <property type="nucleotide sequence ID" value="NZ_CAACXN010000015.1"/>
</dbReference>
<gene>
    <name evidence="1" type="ORF">NCTC12391_02367</name>
</gene>
<dbReference type="InterPro" id="IPR036271">
    <property type="entry name" value="Tet_transcr_reg_TetR-rel_C_sf"/>
</dbReference>
<reference evidence="1 2" key="1">
    <citation type="submission" date="2019-02" db="EMBL/GenBank/DDBJ databases">
        <authorList>
            <consortium name="Pathogen Informatics"/>
        </authorList>
    </citation>
    <scope>NUCLEOTIDE SEQUENCE [LARGE SCALE GENOMIC DNA]</scope>
    <source>
        <strain evidence="1 2">3012STDY7078520</strain>
    </source>
</reference>
<organism evidence="1 2">
    <name type="scientific">Brevibacterium casei</name>
    <dbReference type="NCBI Taxonomy" id="33889"/>
    <lineage>
        <taxon>Bacteria</taxon>
        <taxon>Bacillati</taxon>
        <taxon>Actinomycetota</taxon>
        <taxon>Actinomycetes</taxon>
        <taxon>Micrococcales</taxon>
        <taxon>Brevibacteriaceae</taxon>
        <taxon>Brevibacterium</taxon>
    </lineage>
</organism>
<dbReference type="Gene3D" id="1.10.357.10">
    <property type="entry name" value="Tetracycline Repressor, domain 2"/>
    <property type="match status" value="1"/>
</dbReference>
<proteinExistence type="predicted"/>
<dbReference type="AlphaFoldDB" id="A0A449D9I0"/>
<sequence>MLAVFDAYVNDPLPTDRGCGFLNAAAELSTDHPAFPVIRAHKHAVRRRIEDLIRTDHPALPSHEAAADQVFLLLEGAIAHRGIDSDDQYVTKARRMAAELVRISSEVRQGAYPRFVDTGVVYAASASLSV</sequence>
<evidence type="ECO:0000313" key="1">
    <source>
        <dbReference type="EMBL" id="VEW14221.1"/>
    </source>
</evidence>
<dbReference type="EMBL" id="CAACXN010000015">
    <property type="protein sequence ID" value="VEW14221.1"/>
    <property type="molecule type" value="Genomic_DNA"/>
</dbReference>
<evidence type="ECO:0000313" key="2">
    <source>
        <dbReference type="Proteomes" id="UP000386281"/>
    </source>
</evidence>
<protein>
    <recommendedName>
        <fullName evidence="3">TetR family transcriptional regulator</fullName>
    </recommendedName>
</protein>
<evidence type="ECO:0008006" key="3">
    <source>
        <dbReference type="Google" id="ProtNLM"/>
    </source>
</evidence>
<dbReference type="SUPFAM" id="SSF48498">
    <property type="entry name" value="Tetracyclin repressor-like, C-terminal domain"/>
    <property type="match status" value="1"/>
</dbReference>